<reference evidence="4" key="1">
    <citation type="journal article" date="2019" name="Int. J. Syst. Evol. Microbiol.">
        <title>The Global Catalogue of Microorganisms (GCM) 10K type strain sequencing project: providing services to taxonomists for standard genome sequencing and annotation.</title>
        <authorList>
            <consortium name="The Broad Institute Genomics Platform"/>
            <consortium name="The Broad Institute Genome Sequencing Center for Infectious Disease"/>
            <person name="Wu L."/>
            <person name="Ma J."/>
        </authorList>
    </citation>
    <scope>NUCLEOTIDE SEQUENCE [LARGE SCALE GENOMIC DNA]</scope>
    <source>
        <strain evidence="4">CGMCC 1.12482</strain>
    </source>
</reference>
<feature type="compositionally biased region" description="Basic and acidic residues" evidence="1">
    <location>
        <begin position="271"/>
        <end position="282"/>
    </location>
</feature>
<accession>A0ABQ1PUU6</accession>
<comment type="caution">
    <text evidence="3">The sequence shown here is derived from an EMBL/GenBank/DDBJ whole genome shotgun (WGS) entry which is preliminary data.</text>
</comment>
<evidence type="ECO:0000313" key="4">
    <source>
        <dbReference type="Proteomes" id="UP000638188"/>
    </source>
</evidence>
<name>A0ABQ1PUU6_9GAMM</name>
<evidence type="ECO:0000256" key="2">
    <source>
        <dbReference type="SAM" id="Phobius"/>
    </source>
</evidence>
<organism evidence="3 4">
    <name type="scientific">Halopseudomonas salina</name>
    <dbReference type="NCBI Taxonomy" id="1323744"/>
    <lineage>
        <taxon>Bacteria</taxon>
        <taxon>Pseudomonadati</taxon>
        <taxon>Pseudomonadota</taxon>
        <taxon>Gammaproteobacteria</taxon>
        <taxon>Pseudomonadales</taxon>
        <taxon>Pseudomonadaceae</taxon>
        <taxon>Halopseudomonas</taxon>
    </lineage>
</organism>
<keyword evidence="4" id="KW-1185">Reference proteome</keyword>
<proteinExistence type="predicted"/>
<keyword evidence="2" id="KW-0812">Transmembrane</keyword>
<dbReference type="Proteomes" id="UP000638188">
    <property type="component" value="Unassembled WGS sequence"/>
</dbReference>
<evidence type="ECO:0000256" key="1">
    <source>
        <dbReference type="SAM" id="MobiDB-lite"/>
    </source>
</evidence>
<keyword evidence="2" id="KW-1133">Transmembrane helix</keyword>
<gene>
    <name evidence="3" type="ORF">GCM10007418_24650</name>
</gene>
<feature type="region of interest" description="Disordered" evidence="1">
    <location>
        <begin position="271"/>
        <end position="293"/>
    </location>
</feature>
<protein>
    <submittedName>
        <fullName evidence="3">Uncharacterized protein</fullName>
    </submittedName>
</protein>
<evidence type="ECO:0000313" key="3">
    <source>
        <dbReference type="EMBL" id="GGD04643.1"/>
    </source>
</evidence>
<sequence>MVRGRVGRIVRYSYAIYCCLLLVILYGLTNLWGQPAKAADVWNQKHPGSVRAALHSVFIEMEGLPNGQAKNLYDANQDFIVKEKHAISLRIMDKTFKACPDCINIRIQALLFACVVETSDQILERFKSLLELVPSGNLDQSVINLLFDLHEFIASQSCGDLDYGHLSGLLDAMIENKAAQVPEYNTKLFFLYAMTEEGRGDISNALTKLDIAEQAGPQVAPVLQYQVYLHLKDGDKKSAYDAVRRREKLLAKPDTNSKLASMIQELKSEIESNDETLRRSSKIENIGGNTGQE</sequence>
<feature type="transmembrane region" description="Helical" evidence="2">
    <location>
        <begin position="12"/>
        <end position="33"/>
    </location>
</feature>
<dbReference type="EMBL" id="BMFF01000005">
    <property type="protein sequence ID" value="GGD04643.1"/>
    <property type="molecule type" value="Genomic_DNA"/>
</dbReference>
<keyword evidence="2" id="KW-0472">Membrane</keyword>